<protein>
    <submittedName>
        <fullName evidence="2">Uncharacterized protein</fullName>
    </submittedName>
</protein>
<evidence type="ECO:0000313" key="1">
    <source>
        <dbReference type="EMBL" id="CAE8610096.1"/>
    </source>
</evidence>
<gene>
    <name evidence="1" type="ORF">PGLA1383_LOCUS27924</name>
    <name evidence="2" type="ORF">PGLA2088_LOCUS18047</name>
</gene>
<dbReference type="Proteomes" id="UP000626109">
    <property type="component" value="Unassembled WGS sequence"/>
</dbReference>
<evidence type="ECO:0000313" key="2">
    <source>
        <dbReference type="EMBL" id="CAE8672393.1"/>
    </source>
</evidence>
<keyword evidence="4" id="KW-1185">Reference proteome</keyword>
<organism evidence="2 3">
    <name type="scientific">Polarella glacialis</name>
    <name type="common">Dinoflagellate</name>
    <dbReference type="NCBI Taxonomy" id="89957"/>
    <lineage>
        <taxon>Eukaryota</taxon>
        <taxon>Sar</taxon>
        <taxon>Alveolata</taxon>
        <taxon>Dinophyceae</taxon>
        <taxon>Suessiales</taxon>
        <taxon>Suessiaceae</taxon>
        <taxon>Polarella</taxon>
    </lineage>
</organism>
<dbReference type="AlphaFoldDB" id="A0A813JA44"/>
<dbReference type="EMBL" id="CAJNNV010024528">
    <property type="protein sequence ID" value="CAE8610096.1"/>
    <property type="molecule type" value="Genomic_DNA"/>
</dbReference>
<dbReference type="OrthoDB" id="406724at2759"/>
<evidence type="ECO:0000313" key="3">
    <source>
        <dbReference type="Proteomes" id="UP000626109"/>
    </source>
</evidence>
<proteinExistence type="predicted"/>
<sequence>MIMADLDMDSQNPDTIREFLNKPVATAEDVLKLISSFHRSITCRQFKVMAMKITEAFSTMQLVQSRLSSELKLFGGDARQMQVETSRMQVLEHGYKSYIPAADRTLHIFQTLCKIPAVKADVCWRMNLKDDAELRPEDLYCMLAGDPVTIRYGEEKLSTITVITFTDFGLRKKVCDPFAKMPVPYLHNTSTTPMKTSASSQAHRGFSESWTAFSEYRFGHFHSTQIRRARPIQSSSNPHH</sequence>
<dbReference type="Proteomes" id="UP000654075">
    <property type="component" value="Unassembled WGS sequence"/>
</dbReference>
<evidence type="ECO:0000313" key="4">
    <source>
        <dbReference type="Proteomes" id="UP000654075"/>
    </source>
</evidence>
<dbReference type="EMBL" id="CAJNNW010024435">
    <property type="protein sequence ID" value="CAE8672393.1"/>
    <property type="molecule type" value="Genomic_DNA"/>
</dbReference>
<reference evidence="2" key="1">
    <citation type="submission" date="2021-02" db="EMBL/GenBank/DDBJ databases">
        <authorList>
            <person name="Dougan E. K."/>
            <person name="Rhodes N."/>
            <person name="Thang M."/>
            <person name="Chan C."/>
        </authorList>
    </citation>
    <scope>NUCLEOTIDE SEQUENCE</scope>
</reference>
<name>A0A813JA44_POLGL</name>
<accession>A0A813JA44</accession>
<comment type="caution">
    <text evidence="2">The sequence shown here is derived from an EMBL/GenBank/DDBJ whole genome shotgun (WGS) entry which is preliminary data.</text>
</comment>